<gene>
    <name evidence="1" type="ORF">AsFPU1_1075</name>
</gene>
<dbReference type="EMBL" id="BDQK01000003">
    <property type="protein sequence ID" value="GBF79676.1"/>
    <property type="molecule type" value="Genomic_DNA"/>
</dbReference>
<evidence type="ECO:0000313" key="1">
    <source>
        <dbReference type="EMBL" id="GBF79676.1"/>
    </source>
</evidence>
<dbReference type="RefSeq" id="WP_124978465.1">
    <property type="nucleotide sequence ID" value="NZ_BDQK01000003.1"/>
</dbReference>
<dbReference type="OrthoDB" id="484027at2"/>
<dbReference type="Pfam" id="PF11237">
    <property type="entry name" value="DUF3038"/>
    <property type="match status" value="1"/>
</dbReference>
<protein>
    <recommendedName>
        <fullName evidence="3">DUF3038 domain-containing protein</fullName>
    </recommendedName>
</protein>
<dbReference type="AlphaFoldDB" id="A0A401IEM1"/>
<evidence type="ECO:0000313" key="2">
    <source>
        <dbReference type="Proteomes" id="UP000287247"/>
    </source>
</evidence>
<dbReference type="Proteomes" id="UP000287247">
    <property type="component" value="Unassembled WGS sequence"/>
</dbReference>
<sequence>MNNTAINPSLVPYWEDLTLSHAPTGLKLDQIQIHLDLVLLALEALTNLNSESLLATAQELNISMSIAQTFNLWRECILNPSLNNGRSGKKLQLEQARGQVLLICHLAQQNQEFIRRAVTLLEQVTFQDKDPYRTTLLGNYIEKFNDLYQGCIPPSESLSPSQLSKLASKLLVDLLFYSAPNGHRRLWIALLDYTR</sequence>
<comment type="caution">
    <text evidence="1">The sequence shown here is derived from an EMBL/GenBank/DDBJ whole genome shotgun (WGS) entry which is preliminary data.</text>
</comment>
<reference evidence="2" key="1">
    <citation type="submission" date="2017-05" db="EMBL/GenBank/DDBJ databases">
        <title>Physiological properties and genetic analysis related to exopolysaccharide production of fresh-water unicellular cyanobacterium Aphanothece sacrum, Suizenji Nori, that has been cultured as a food source in Japan.</title>
        <authorList>
            <person name="Kanesaki Y."/>
            <person name="Yoshikawa S."/>
            <person name="Ohki K."/>
        </authorList>
    </citation>
    <scope>NUCLEOTIDE SEQUENCE [LARGE SCALE GENOMIC DNA]</scope>
    <source>
        <strain evidence="2">FPU1</strain>
    </source>
</reference>
<evidence type="ECO:0008006" key="3">
    <source>
        <dbReference type="Google" id="ProtNLM"/>
    </source>
</evidence>
<organism evidence="1 2">
    <name type="scientific">Aphanothece sacrum FPU1</name>
    <dbReference type="NCBI Taxonomy" id="1920663"/>
    <lineage>
        <taxon>Bacteria</taxon>
        <taxon>Bacillati</taxon>
        <taxon>Cyanobacteriota</taxon>
        <taxon>Cyanophyceae</taxon>
        <taxon>Oscillatoriophycideae</taxon>
        <taxon>Chroococcales</taxon>
        <taxon>Aphanothecaceae</taxon>
        <taxon>Aphanothece</taxon>
    </lineage>
</organism>
<dbReference type="InterPro" id="IPR021399">
    <property type="entry name" value="DUF3038"/>
</dbReference>
<proteinExistence type="predicted"/>
<accession>A0A401IEM1</accession>
<name>A0A401IEM1_APHSA</name>
<keyword evidence="2" id="KW-1185">Reference proteome</keyword>